<sequence>MPADVQLDAFTESADEEQQKRDARAWLDRMMAHRLPGDVRVRFEALDVGDKFVQKLTLRVFKDKQGGLRELARVSRLYGVEGGKAADAVETWLDGVYRPHCSLV</sequence>
<reference evidence="1 2" key="1">
    <citation type="submission" date="2015-03" db="EMBL/GenBank/DDBJ databases">
        <authorList>
            <person name="Morales-Cruz A."/>
            <person name="Amrine K.C."/>
            <person name="Cantu D."/>
        </authorList>
    </citation>
    <scope>NUCLEOTIDE SEQUENCE [LARGE SCALE GENOMIC DNA]</scope>
    <source>
        <strain evidence="1">DS831</strain>
    </source>
</reference>
<accession>A0A0G2E8U9</accession>
<dbReference type="GO" id="GO:0004112">
    <property type="term" value="F:cyclic-nucleotide phosphodiesterase activity"/>
    <property type="evidence" value="ECO:0007669"/>
    <property type="project" value="InterPro"/>
</dbReference>
<name>A0A0G2E8U9_9PEZI</name>
<reference evidence="1 2" key="2">
    <citation type="submission" date="2015-05" db="EMBL/GenBank/DDBJ databases">
        <title>Distinctive expansion of gene families associated with plant cell wall degradation and secondary metabolism in the genomes of grapevine trunk pathogens.</title>
        <authorList>
            <person name="Lawrence D.P."/>
            <person name="Travadon R."/>
            <person name="Rolshausen P.E."/>
            <person name="Baumgartner K."/>
        </authorList>
    </citation>
    <scope>NUCLEOTIDE SEQUENCE [LARGE SCALE GENOMIC DNA]</scope>
    <source>
        <strain evidence="1">DS831</strain>
    </source>
</reference>
<proteinExistence type="predicted"/>
<organism evidence="1 2">
    <name type="scientific">Diplodia seriata</name>
    <dbReference type="NCBI Taxonomy" id="420778"/>
    <lineage>
        <taxon>Eukaryota</taxon>
        <taxon>Fungi</taxon>
        <taxon>Dikarya</taxon>
        <taxon>Ascomycota</taxon>
        <taxon>Pezizomycotina</taxon>
        <taxon>Dothideomycetes</taxon>
        <taxon>Dothideomycetes incertae sedis</taxon>
        <taxon>Botryosphaeriales</taxon>
        <taxon>Botryosphaeriaceae</taxon>
        <taxon>Diplodia</taxon>
    </lineage>
</organism>
<evidence type="ECO:0000313" key="2">
    <source>
        <dbReference type="Proteomes" id="UP000034182"/>
    </source>
</evidence>
<evidence type="ECO:0000313" key="1">
    <source>
        <dbReference type="EMBL" id="KKY19019.1"/>
    </source>
</evidence>
<dbReference type="EMBL" id="LAQI01000116">
    <property type="protein sequence ID" value="KKY19019.1"/>
    <property type="molecule type" value="Genomic_DNA"/>
</dbReference>
<dbReference type="AlphaFoldDB" id="A0A0G2E8U9"/>
<dbReference type="InterPro" id="IPR012386">
    <property type="entry name" value="Cyclic-nucl_3Pdiesterase"/>
</dbReference>
<dbReference type="Gene3D" id="3.90.1140.10">
    <property type="entry name" value="Cyclic phosphodiesterase"/>
    <property type="match status" value="1"/>
</dbReference>
<protein>
    <submittedName>
        <fullName evidence="1">Uncharacterized protein</fullName>
    </submittedName>
</protein>
<comment type="caution">
    <text evidence="1">The sequence shown here is derived from an EMBL/GenBank/DDBJ whole genome shotgun (WGS) entry which is preliminary data.</text>
</comment>
<gene>
    <name evidence="1" type="ORF">UCDDS831_g05651</name>
</gene>
<dbReference type="Proteomes" id="UP000034182">
    <property type="component" value="Unassembled WGS sequence"/>
</dbReference>
<dbReference type="Pfam" id="PF07823">
    <property type="entry name" value="CPDase"/>
    <property type="match status" value="1"/>
</dbReference>